<evidence type="ECO:0000313" key="3">
    <source>
        <dbReference type="EMBL" id="ARU63293.1"/>
    </source>
</evidence>
<dbReference type="OrthoDB" id="2381808at2"/>
<keyword evidence="2" id="KW-0472">Membrane</keyword>
<dbReference type="RefSeq" id="WP_087458637.1">
    <property type="nucleotide sequence ID" value="NZ_CP021434.1"/>
</dbReference>
<sequence>MKGLNWRFLLITAGVLGLLAGLLPVFLGDQYLFTTLPIAMMFSSFFIVPRIKDKKLPSAVFVTLLTAVISLVVFFIYQFATLDPAIAKANLKTAMVNLPITVLIISLAGSWVFVKTNEWTEKKRKEVEAKMAAKNGDKGKDKDKGNGKTSAATKLREARGQKTYVPHATKKRYRNTKKKK</sequence>
<reference evidence="4" key="1">
    <citation type="submission" date="2017-05" db="EMBL/GenBank/DDBJ databases">
        <authorList>
            <person name="Sung H."/>
        </authorList>
    </citation>
    <scope>NUCLEOTIDE SEQUENCE [LARGE SCALE GENOMIC DNA]</scope>
    <source>
        <strain evidence="4">AR23208</strain>
    </source>
</reference>
<name>A0A1Y0IV78_9BACL</name>
<feature type="transmembrane region" description="Helical" evidence="2">
    <location>
        <begin position="60"/>
        <end position="82"/>
    </location>
</feature>
<organism evidence="3 4">
    <name type="scientific">Tumebacillus avium</name>
    <dbReference type="NCBI Taxonomy" id="1903704"/>
    <lineage>
        <taxon>Bacteria</taxon>
        <taxon>Bacillati</taxon>
        <taxon>Bacillota</taxon>
        <taxon>Bacilli</taxon>
        <taxon>Bacillales</taxon>
        <taxon>Alicyclobacillaceae</taxon>
        <taxon>Tumebacillus</taxon>
    </lineage>
</organism>
<feature type="region of interest" description="Disordered" evidence="1">
    <location>
        <begin position="130"/>
        <end position="180"/>
    </location>
</feature>
<feature type="transmembrane region" description="Helical" evidence="2">
    <location>
        <begin position="31"/>
        <end position="48"/>
    </location>
</feature>
<evidence type="ECO:0000256" key="1">
    <source>
        <dbReference type="SAM" id="MobiDB-lite"/>
    </source>
</evidence>
<dbReference type="AlphaFoldDB" id="A0A1Y0IV78"/>
<keyword evidence="2" id="KW-0812">Transmembrane</keyword>
<gene>
    <name evidence="3" type="ORF">CBW65_21635</name>
</gene>
<protein>
    <submittedName>
        <fullName evidence="3">Uncharacterized protein</fullName>
    </submittedName>
</protein>
<keyword evidence="4" id="KW-1185">Reference proteome</keyword>
<dbReference type="Proteomes" id="UP000195437">
    <property type="component" value="Chromosome"/>
</dbReference>
<dbReference type="EMBL" id="CP021434">
    <property type="protein sequence ID" value="ARU63293.1"/>
    <property type="molecule type" value="Genomic_DNA"/>
</dbReference>
<feature type="transmembrane region" description="Helical" evidence="2">
    <location>
        <begin position="94"/>
        <end position="114"/>
    </location>
</feature>
<evidence type="ECO:0000313" key="4">
    <source>
        <dbReference type="Proteomes" id="UP000195437"/>
    </source>
</evidence>
<dbReference type="KEGG" id="tum:CBW65_21635"/>
<keyword evidence="2" id="KW-1133">Transmembrane helix</keyword>
<proteinExistence type="predicted"/>
<accession>A0A1Y0IV78</accession>
<evidence type="ECO:0000256" key="2">
    <source>
        <dbReference type="SAM" id="Phobius"/>
    </source>
</evidence>
<feature type="transmembrane region" description="Helical" evidence="2">
    <location>
        <begin position="7"/>
        <end position="25"/>
    </location>
</feature>
<feature type="compositionally biased region" description="Basic and acidic residues" evidence="1">
    <location>
        <begin position="130"/>
        <end position="146"/>
    </location>
</feature>
<feature type="compositionally biased region" description="Basic residues" evidence="1">
    <location>
        <begin position="168"/>
        <end position="180"/>
    </location>
</feature>